<evidence type="ECO:0000313" key="2">
    <source>
        <dbReference type="EMBL" id="MUK89243.1"/>
    </source>
</evidence>
<evidence type="ECO:0000256" key="1">
    <source>
        <dbReference type="SAM" id="Phobius"/>
    </source>
</evidence>
<dbReference type="Proteomes" id="UP000469125">
    <property type="component" value="Unassembled WGS sequence"/>
</dbReference>
<keyword evidence="1" id="KW-0472">Membrane</keyword>
<keyword evidence="1" id="KW-1133">Transmembrane helix</keyword>
<organism evidence="2 3">
    <name type="scientific">Ornithinibacillus caprae</name>
    <dbReference type="NCBI Taxonomy" id="2678566"/>
    <lineage>
        <taxon>Bacteria</taxon>
        <taxon>Bacillati</taxon>
        <taxon>Bacillota</taxon>
        <taxon>Bacilli</taxon>
        <taxon>Bacillales</taxon>
        <taxon>Bacillaceae</taxon>
        <taxon>Ornithinibacillus</taxon>
    </lineage>
</organism>
<evidence type="ECO:0000313" key="3">
    <source>
        <dbReference type="Proteomes" id="UP000469125"/>
    </source>
</evidence>
<reference evidence="2 3" key="1">
    <citation type="submission" date="2019-11" db="EMBL/GenBank/DDBJ databases">
        <authorList>
            <person name="Li X."/>
        </authorList>
    </citation>
    <scope>NUCLEOTIDE SEQUENCE [LARGE SCALE GENOMIC DNA]</scope>
    <source>
        <strain evidence="2 3">L9</strain>
    </source>
</reference>
<dbReference type="EMBL" id="WOCA01000010">
    <property type="protein sequence ID" value="MUK89243.1"/>
    <property type="molecule type" value="Genomic_DNA"/>
</dbReference>
<feature type="transmembrane region" description="Helical" evidence="1">
    <location>
        <begin position="81"/>
        <end position="105"/>
    </location>
</feature>
<keyword evidence="3" id="KW-1185">Reference proteome</keyword>
<dbReference type="Pfam" id="PF22564">
    <property type="entry name" value="HAAS"/>
    <property type="match status" value="1"/>
</dbReference>
<keyword evidence="1" id="KW-0812">Transmembrane</keyword>
<proteinExistence type="predicted"/>
<dbReference type="RefSeq" id="WP_343042300.1">
    <property type="nucleotide sequence ID" value="NZ_WOCA01000010.1"/>
</dbReference>
<comment type="caution">
    <text evidence="2">The sequence shown here is derived from an EMBL/GenBank/DDBJ whole genome shotgun (WGS) entry which is preliminary data.</text>
</comment>
<sequence>MNKKEFMDNLNATLGKLPVEERNDILQDFEEHFTFGLEEGKTEAQIVESLGSPNHIAKELVATYHVDQVEGSITAGNILRAVWAVIGLGFFNLVIVLGPFIALVAIVVSGWAVAVSFIASPLLVLVNMTIALDHFVLFDLFFSLLLAGLGLLIAIGMFYVTKVLMNAFVRYLTYNVNLVKGGMKNA</sequence>
<name>A0A6N8FII7_9BACI</name>
<dbReference type="AlphaFoldDB" id="A0A6N8FII7"/>
<gene>
    <name evidence="2" type="ORF">GMD78_12755</name>
</gene>
<accession>A0A6N8FII7</accession>
<feature type="transmembrane region" description="Helical" evidence="1">
    <location>
        <begin position="137"/>
        <end position="160"/>
    </location>
</feature>
<protein>
    <submittedName>
        <fullName evidence="2">DUF1700 domain-containing protein</fullName>
    </submittedName>
</protein>
<feature type="transmembrane region" description="Helical" evidence="1">
    <location>
        <begin position="111"/>
        <end position="130"/>
    </location>
</feature>